<dbReference type="EMBL" id="LMTZ01000168">
    <property type="protein sequence ID" value="KST61906.1"/>
    <property type="molecule type" value="Genomic_DNA"/>
</dbReference>
<name>A0A0V7ZBL4_9CYAN</name>
<keyword evidence="3" id="KW-1185">Reference proteome</keyword>
<dbReference type="GO" id="GO:0006313">
    <property type="term" value="P:DNA transposition"/>
    <property type="evidence" value="ECO:0007669"/>
    <property type="project" value="InterPro"/>
</dbReference>
<dbReference type="Gene3D" id="3.30.70.1290">
    <property type="entry name" value="Transposase IS200-like"/>
    <property type="match status" value="1"/>
</dbReference>
<dbReference type="PANTHER" id="PTHR36966:SF1">
    <property type="entry name" value="REP-ASSOCIATED TYROSINE TRANSPOSASE"/>
    <property type="match status" value="1"/>
</dbReference>
<comment type="caution">
    <text evidence="2">The sequence shown here is derived from an EMBL/GenBank/DDBJ whole genome shotgun (WGS) entry which is preliminary data.</text>
</comment>
<dbReference type="AlphaFoldDB" id="A0A0V7ZBL4"/>
<dbReference type="NCBIfam" id="NF047646">
    <property type="entry name" value="REP_Tyr_transpos"/>
    <property type="match status" value="1"/>
</dbReference>
<dbReference type="SUPFAM" id="SSF143422">
    <property type="entry name" value="Transposase IS200-like"/>
    <property type="match status" value="1"/>
</dbReference>
<feature type="domain" description="Transposase IS200-like" evidence="1">
    <location>
        <begin position="9"/>
        <end position="135"/>
    </location>
</feature>
<accession>A0A0V7ZBL4</accession>
<dbReference type="OrthoDB" id="9794403at2"/>
<dbReference type="GO" id="GO:0004803">
    <property type="term" value="F:transposase activity"/>
    <property type="evidence" value="ECO:0007669"/>
    <property type="project" value="InterPro"/>
</dbReference>
<protein>
    <recommendedName>
        <fullName evidence="1">Transposase IS200-like domain-containing protein</fullName>
    </recommendedName>
</protein>
<dbReference type="InterPro" id="IPR002686">
    <property type="entry name" value="Transposase_17"/>
</dbReference>
<gene>
    <name evidence="2" type="ORF">BC008_07625</name>
</gene>
<organism evidence="2 3">
    <name type="scientific">Mastigocoleus testarum BC008</name>
    <dbReference type="NCBI Taxonomy" id="371196"/>
    <lineage>
        <taxon>Bacteria</taxon>
        <taxon>Bacillati</taxon>
        <taxon>Cyanobacteriota</taxon>
        <taxon>Cyanophyceae</taxon>
        <taxon>Nostocales</taxon>
        <taxon>Hapalosiphonaceae</taxon>
        <taxon>Mastigocoleus</taxon>
    </lineage>
</organism>
<reference evidence="2 3" key="1">
    <citation type="journal article" date="2015" name="Genome Announc.">
        <title>Draft Genome of the Euendolithic (true boring) Cyanobacterium Mastigocoleus testarum strain BC008.</title>
        <authorList>
            <person name="Guida B.S."/>
            <person name="Garcia-Pichel F."/>
        </authorList>
    </citation>
    <scope>NUCLEOTIDE SEQUENCE [LARGE SCALE GENOMIC DNA]</scope>
    <source>
        <strain evidence="2 3">BC008</strain>
    </source>
</reference>
<evidence type="ECO:0000259" key="1">
    <source>
        <dbReference type="SMART" id="SM01321"/>
    </source>
</evidence>
<dbReference type="RefSeq" id="WP_058184873.1">
    <property type="nucleotide sequence ID" value="NZ_LMTZ01000168.1"/>
</dbReference>
<dbReference type="GO" id="GO:0043565">
    <property type="term" value="F:sequence-specific DNA binding"/>
    <property type="evidence" value="ECO:0007669"/>
    <property type="project" value="TreeGrafter"/>
</dbReference>
<sequence length="135" mass="16651">MPNYKRFIVTGRTYFFTRVTYQRYPWLCTENARQILRVSINKVRQTYLFKIEALVLLPGYLHCVWILPPEDSNYATRWRMIKIFVSKNYVNQLPSYLNITTSRGKRKESNLWQRRFWEHLIRDENNFINHCNYIY</sequence>
<dbReference type="SMART" id="SM01321">
    <property type="entry name" value="Y1_Tnp"/>
    <property type="match status" value="1"/>
</dbReference>
<dbReference type="InterPro" id="IPR036515">
    <property type="entry name" value="Transposase_17_sf"/>
</dbReference>
<dbReference type="PANTHER" id="PTHR36966">
    <property type="entry name" value="REP-ASSOCIATED TYROSINE TRANSPOSASE"/>
    <property type="match status" value="1"/>
</dbReference>
<evidence type="ECO:0000313" key="2">
    <source>
        <dbReference type="EMBL" id="KST61906.1"/>
    </source>
</evidence>
<evidence type="ECO:0000313" key="3">
    <source>
        <dbReference type="Proteomes" id="UP000053372"/>
    </source>
</evidence>
<dbReference type="Proteomes" id="UP000053372">
    <property type="component" value="Unassembled WGS sequence"/>
</dbReference>
<proteinExistence type="predicted"/>
<dbReference type="InterPro" id="IPR052715">
    <property type="entry name" value="RAYT_transposase"/>
</dbReference>